<dbReference type="EMBL" id="MG770216">
    <property type="protein sequence ID" value="AUV60857.1"/>
    <property type="molecule type" value="Genomic_DNA"/>
</dbReference>
<sequence>MSINGPVYMKPKICGHIYCPDSCEVVDPAEWADEPQRSSELVVTTPTGAKLRLQPMGFDSAGNQLWRQLR</sequence>
<evidence type="ECO:0000313" key="2">
    <source>
        <dbReference type="Proteomes" id="UP000241185"/>
    </source>
</evidence>
<proteinExistence type="predicted"/>
<organism evidence="1 2">
    <name type="scientific">Mycobacterium phage Rem711</name>
    <dbReference type="NCBI Taxonomy" id="2079285"/>
    <lineage>
        <taxon>Viruses</taxon>
        <taxon>Duplodnaviria</taxon>
        <taxon>Heunggongvirae</taxon>
        <taxon>Uroviricota</taxon>
        <taxon>Caudoviricetes</taxon>
        <taxon>Trigintaduovirus</taxon>
        <taxon>Trigintaduovirus rem711</taxon>
    </lineage>
</organism>
<protein>
    <submittedName>
        <fullName evidence="1">Uncharacterized protein</fullName>
    </submittedName>
</protein>
<evidence type="ECO:0000313" key="1">
    <source>
        <dbReference type="EMBL" id="AUV60857.1"/>
    </source>
</evidence>
<dbReference type="Proteomes" id="UP000241185">
    <property type="component" value="Segment"/>
</dbReference>
<keyword evidence="2" id="KW-1185">Reference proteome</keyword>
<accession>A0A2K9VF16</accession>
<gene>
    <name evidence="1" type="ORF">SEA_REM711_79</name>
</gene>
<name>A0A2K9VF16_9CAUD</name>
<reference evidence="2" key="1">
    <citation type="submission" date="2018-01" db="EMBL/GenBank/DDBJ databases">
        <authorList>
            <person name="Gatt S.M."/>
            <person name="Isern S."/>
            <person name="Jenkins M."/>
            <person name="Tan A.L."/>
            <person name="Michael S.F."/>
            <person name="Moore R.E."/>
            <person name="Ware V.C."/>
            <person name="Garlena R.A."/>
            <person name="Russell D.A."/>
            <person name="Pope W.H."/>
            <person name="Jacobs-Sera D."/>
            <person name="Hendrix R.W."/>
            <person name="Hatfull G.F."/>
        </authorList>
    </citation>
    <scope>NUCLEOTIDE SEQUENCE [LARGE SCALE GENOMIC DNA]</scope>
</reference>